<dbReference type="Gene3D" id="3.90.15.10">
    <property type="entry name" value="Topoisomerase I, Chain A, domain 3"/>
    <property type="match status" value="1"/>
</dbReference>
<evidence type="ECO:0000256" key="2">
    <source>
        <dbReference type="ARBA" id="ARBA00006645"/>
    </source>
</evidence>
<dbReference type="GO" id="GO:0003917">
    <property type="term" value="F:DNA topoisomerase type I (single strand cut, ATP-independent) activity"/>
    <property type="evidence" value="ECO:0007669"/>
    <property type="project" value="UniProtKB-EC"/>
</dbReference>
<proteinExistence type="inferred from homology"/>
<dbReference type="InterPro" id="IPR013500">
    <property type="entry name" value="TopoI_cat_euk"/>
</dbReference>
<gene>
    <name evidence="9" type="ORF">LCGC14_1204840</name>
</gene>
<dbReference type="AlphaFoldDB" id="A0A0F9NY90"/>
<evidence type="ECO:0000256" key="3">
    <source>
        <dbReference type="ARBA" id="ARBA00012891"/>
    </source>
</evidence>
<dbReference type="InterPro" id="IPR001631">
    <property type="entry name" value="TopoI"/>
</dbReference>
<sequence length="1014" mass="114365">MLISKRAGVKSDQPAYKKKEKSPSGKGDIYRYDEKHISKRWDIKKSKLKKLEKEIEKVRTHYRKDLKSDDEKTRAIAAIVGLMDYTAIRIGNEDSAKEGTYGATTLKVKHVKGGSGNMTFDFPGKGAIEQNVVLKNNEVIKVIRDLMKGKKANDFIFEIDGKKIWDRTVNRYLDPLGISAKDLRGFHSNRLMKEQLKKKDFKDALEEVAEIVGHEPATLKNQYLDPELVEKYEGKDKDKKNDKKKKKAGLSIRAIDPESKTEETMSIPPGSIEPITFTPEDARKMVSPISTDPLANAPAVNTLLNVGNVHRSARVPSMLVTAWQILAPFLPPGSRLRNSNRTWREQRIIIRDYWANKRWRTVGGKRSQYIVAAGTGFFATMFPNVAKIDGSVDVMDIQEEELQKAQMFMTQAYNSRKKIEFAGKTRSVWKANGPWSPLKIAWKKSKHIGGNAIDIDGAPLKNIEQSVAYVMNEPSLAQYISIGGTVYEPDQGNFHVNVVGATPIPKEVHESALRNHLHGYPLVSMVTTQCVDKPAISKRALLTPEDAQWIRMEKNIRPIKISPRERVNRRISKKVTPNQLILDAWEILRSFFPEDVKETALLTSGSRTSEDQIRIINNLDTKHPDVENPYKRSKLLIGHGWVVGPPTSKGRDVHLTGRAFDVSGANLYEIADVARKISRNPRIPVTFSQVKVEDKNNAVHIGIKNVASDGKTTTSISKIANEEIQIKEMYEDLLVSHPQSEVSDEFENTFGLNHLASFKEYFADDGGDDLGLQKDYPDLEESAGAARNIKDPNKVELEQPEWIKKDQEQSISLRDRNARKNISKRAKKDKPKAGVFMKLPRELAKQFPSLGEHDDSIPHITALFIGLVPEKHEILLEEIVKRVAMEHDPFELSLDGKVSYFPATKHSDDCKIAKLSVISTGLIRLHNALKKAITNAKMDIDDHFPGYKPHVTLEYMAPPKEKYDSELPSGSWTADKIEIWNGNKKITIPLGRKKKASLSARAFNNNNVLVIRDM</sequence>
<evidence type="ECO:0000256" key="4">
    <source>
        <dbReference type="ARBA" id="ARBA00023029"/>
    </source>
</evidence>
<dbReference type="EMBL" id="LAZR01006221">
    <property type="protein sequence ID" value="KKM93795.1"/>
    <property type="molecule type" value="Genomic_DNA"/>
</dbReference>
<dbReference type="PROSITE" id="PS52038">
    <property type="entry name" value="TOPO_IB_2"/>
    <property type="match status" value="1"/>
</dbReference>
<dbReference type="Pfam" id="PF13563">
    <property type="entry name" value="2_5_RNA_ligase2"/>
    <property type="match status" value="1"/>
</dbReference>
<feature type="region of interest" description="Disordered" evidence="7">
    <location>
        <begin position="1"/>
        <end position="29"/>
    </location>
</feature>
<comment type="similarity">
    <text evidence="2">Belongs to the type IB topoisomerase family.</text>
</comment>
<accession>A0A0F9NY90</accession>
<comment type="catalytic activity">
    <reaction evidence="1">
        <text>ATP-independent breakage of single-stranded DNA, followed by passage and rejoining.</text>
        <dbReference type="EC" id="5.6.2.1"/>
    </reaction>
</comment>
<reference evidence="9" key="1">
    <citation type="journal article" date="2015" name="Nature">
        <title>Complex archaea that bridge the gap between prokaryotes and eukaryotes.</title>
        <authorList>
            <person name="Spang A."/>
            <person name="Saw J.H."/>
            <person name="Jorgensen S.L."/>
            <person name="Zaremba-Niedzwiedzka K."/>
            <person name="Martijn J."/>
            <person name="Lind A.E."/>
            <person name="van Eijk R."/>
            <person name="Schleper C."/>
            <person name="Guy L."/>
            <person name="Ettema T.J."/>
        </authorList>
    </citation>
    <scope>NUCLEOTIDE SEQUENCE</scope>
</reference>
<comment type="caution">
    <text evidence="9">The sequence shown here is derived from an EMBL/GenBank/DDBJ whole genome shotgun (WGS) entry which is preliminary data.</text>
</comment>
<dbReference type="GO" id="GO:0006265">
    <property type="term" value="P:DNA topological change"/>
    <property type="evidence" value="ECO:0007669"/>
    <property type="project" value="InterPro"/>
</dbReference>
<evidence type="ECO:0000256" key="6">
    <source>
        <dbReference type="ARBA" id="ARBA00023235"/>
    </source>
</evidence>
<name>A0A0F9NY90_9ZZZZ</name>
<dbReference type="PRINTS" id="PR00416">
    <property type="entry name" value="EUTPISMRASEI"/>
</dbReference>
<dbReference type="InterPro" id="IPR009097">
    <property type="entry name" value="Cyclic_Pdiesterase"/>
</dbReference>
<feature type="domain" description="DNA topoisomerase I eukaryotic-type" evidence="8">
    <location>
        <begin position="21"/>
        <end position="301"/>
    </location>
</feature>
<keyword evidence="6" id="KW-0413">Isomerase</keyword>
<protein>
    <recommendedName>
        <fullName evidence="3">DNA topoisomerase</fullName>
        <ecNumber evidence="3">5.6.2.1</ecNumber>
    </recommendedName>
</protein>
<dbReference type="SMART" id="SM00435">
    <property type="entry name" value="TOPEUc"/>
    <property type="match status" value="1"/>
</dbReference>
<dbReference type="GO" id="GO:0003677">
    <property type="term" value="F:DNA binding"/>
    <property type="evidence" value="ECO:0007669"/>
    <property type="project" value="UniProtKB-KW"/>
</dbReference>
<dbReference type="Gene3D" id="3.90.1140.10">
    <property type="entry name" value="Cyclic phosphodiesterase"/>
    <property type="match status" value="1"/>
</dbReference>
<evidence type="ECO:0000256" key="7">
    <source>
        <dbReference type="SAM" id="MobiDB-lite"/>
    </source>
</evidence>
<evidence type="ECO:0000259" key="8">
    <source>
        <dbReference type="SMART" id="SM00435"/>
    </source>
</evidence>
<evidence type="ECO:0000256" key="5">
    <source>
        <dbReference type="ARBA" id="ARBA00023125"/>
    </source>
</evidence>
<keyword evidence="4" id="KW-0799">Topoisomerase</keyword>
<dbReference type="InterPro" id="IPR011010">
    <property type="entry name" value="DNA_brk_join_enz"/>
</dbReference>
<dbReference type="SUPFAM" id="SSF55144">
    <property type="entry name" value="LigT-like"/>
    <property type="match status" value="1"/>
</dbReference>
<dbReference type="PANTHER" id="PTHR10290:SF3">
    <property type="entry name" value="DNA TOPOISOMERASE 1"/>
    <property type="match status" value="1"/>
</dbReference>
<dbReference type="GO" id="GO:0005694">
    <property type="term" value="C:chromosome"/>
    <property type="evidence" value="ECO:0007669"/>
    <property type="project" value="InterPro"/>
</dbReference>
<dbReference type="InterPro" id="IPR014711">
    <property type="entry name" value="TopoI_cat_a-hlx-sub_euk"/>
</dbReference>
<feature type="compositionally biased region" description="Basic and acidic residues" evidence="7">
    <location>
        <begin position="15"/>
        <end position="29"/>
    </location>
</feature>
<dbReference type="Pfam" id="PF01028">
    <property type="entry name" value="Topoisom_I"/>
    <property type="match status" value="1"/>
</dbReference>
<dbReference type="InterPro" id="IPR051062">
    <property type="entry name" value="Topoisomerase_IB"/>
</dbReference>
<keyword evidence="5" id="KW-0238">DNA-binding</keyword>
<dbReference type="PANTHER" id="PTHR10290">
    <property type="entry name" value="DNA TOPOISOMERASE I"/>
    <property type="match status" value="1"/>
</dbReference>
<dbReference type="EC" id="5.6.2.1" evidence="3"/>
<organism evidence="9">
    <name type="scientific">marine sediment metagenome</name>
    <dbReference type="NCBI Taxonomy" id="412755"/>
    <lineage>
        <taxon>unclassified sequences</taxon>
        <taxon>metagenomes</taxon>
        <taxon>ecological metagenomes</taxon>
    </lineage>
</organism>
<dbReference type="SUPFAM" id="SSF56349">
    <property type="entry name" value="DNA breaking-rejoining enzymes"/>
    <property type="match status" value="1"/>
</dbReference>
<evidence type="ECO:0000313" key="9">
    <source>
        <dbReference type="EMBL" id="KKM93795.1"/>
    </source>
</evidence>
<feature type="region of interest" description="Disordered" evidence="7">
    <location>
        <begin position="234"/>
        <end position="273"/>
    </location>
</feature>
<dbReference type="InterPro" id="IPR013499">
    <property type="entry name" value="TopoI_euk"/>
</dbReference>
<evidence type="ECO:0000256" key="1">
    <source>
        <dbReference type="ARBA" id="ARBA00000213"/>
    </source>
</evidence>